<dbReference type="Gene3D" id="1.10.1400.10">
    <property type="match status" value="1"/>
</dbReference>
<evidence type="ECO:0000256" key="2">
    <source>
        <dbReference type="ARBA" id="ARBA00006586"/>
    </source>
</evidence>
<evidence type="ECO:0000313" key="8">
    <source>
        <dbReference type="Proteomes" id="UP001305746"/>
    </source>
</evidence>
<dbReference type="InterPro" id="IPR002692">
    <property type="entry name" value="S45"/>
</dbReference>
<keyword evidence="3 6" id="KW-0732">Signal</keyword>
<feature type="signal peptide" evidence="6">
    <location>
        <begin position="1"/>
        <end position="18"/>
    </location>
</feature>
<dbReference type="Gene3D" id="3.60.20.10">
    <property type="entry name" value="Glutamine Phosphoribosylpyrophosphate, subunit 1, domain 1"/>
    <property type="match status" value="1"/>
</dbReference>
<dbReference type="InterPro" id="IPR023343">
    <property type="entry name" value="Penicillin_amidase_dom1"/>
</dbReference>
<comment type="subcellular location">
    <subcellularLocation>
        <location evidence="1">Periplasm</location>
    </subcellularLocation>
</comment>
<dbReference type="SUPFAM" id="SSF56235">
    <property type="entry name" value="N-terminal nucleophile aminohydrolases (Ntn hydrolases)"/>
    <property type="match status" value="1"/>
</dbReference>
<dbReference type="InterPro" id="IPR043147">
    <property type="entry name" value="Penicillin_amidase_A-knob"/>
</dbReference>
<accession>A0ABU5NZR0</accession>
<dbReference type="RefSeq" id="WP_322855757.1">
    <property type="nucleotide sequence ID" value="NZ_JAYDCJ010000003.1"/>
</dbReference>
<comment type="similarity">
    <text evidence="2">Belongs to the peptidase S45 family.</text>
</comment>
<organism evidence="7 8">
    <name type="scientific">Marinobacter qingdaonensis</name>
    <dbReference type="NCBI Taxonomy" id="3108486"/>
    <lineage>
        <taxon>Bacteria</taxon>
        <taxon>Pseudomonadati</taxon>
        <taxon>Pseudomonadota</taxon>
        <taxon>Gammaproteobacteria</taxon>
        <taxon>Pseudomonadales</taxon>
        <taxon>Marinobacteraceae</taxon>
        <taxon>Marinobacter</taxon>
    </lineage>
</organism>
<evidence type="ECO:0000256" key="3">
    <source>
        <dbReference type="ARBA" id="ARBA00022729"/>
    </source>
</evidence>
<evidence type="ECO:0000256" key="1">
    <source>
        <dbReference type="ARBA" id="ARBA00004418"/>
    </source>
</evidence>
<dbReference type="InterPro" id="IPR043146">
    <property type="entry name" value="Penicillin_amidase_N_B-knob"/>
</dbReference>
<feature type="chain" id="PRO_5047416264" evidence="6">
    <location>
        <begin position="19"/>
        <end position="835"/>
    </location>
</feature>
<keyword evidence="5" id="KW-0865">Zymogen</keyword>
<dbReference type="EMBL" id="JAYDCJ010000003">
    <property type="protein sequence ID" value="MEA1081291.1"/>
    <property type="molecule type" value="Genomic_DNA"/>
</dbReference>
<dbReference type="Pfam" id="PF01804">
    <property type="entry name" value="Penicil_amidase"/>
    <property type="match status" value="1"/>
</dbReference>
<evidence type="ECO:0000313" key="7">
    <source>
        <dbReference type="EMBL" id="MEA1081291.1"/>
    </source>
</evidence>
<dbReference type="Proteomes" id="UP001305746">
    <property type="component" value="Unassembled WGS sequence"/>
</dbReference>
<reference evidence="7 8" key="1">
    <citation type="submission" date="2023-12" db="EMBL/GenBank/DDBJ databases">
        <title>Marinobacter qingdaonensis sp. nov., isolated from the intertidal sediment of Qingdao, PR China.</title>
        <authorList>
            <person name="Li Y."/>
        </authorList>
    </citation>
    <scope>NUCLEOTIDE SEQUENCE [LARGE SCALE GENOMIC DNA]</scope>
    <source>
        <strain evidence="7 8">ASW11-75</strain>
    </source>
</reference>
<dbReference type="Gene3D" id="2.30.120.10">
    <property type="match status" value="1"/>
</dbReference>
<sequence>MSRSKFLLPLALTPLVLAGCLPFGGSSSDNDSDAGAISPSAELRRTEFGIPHIRADDFASMGFAYGYAQAEDNLCLIAEDTLTIRGLRSRYFGPNGSYRIPSNGAETTNLNADFFWKLSATDEAIAPLRTNSDPQAIAASFGYVAGFNRYLAEIEAGQHPGRHQRCRDADWLFALEESDMYRRYFRLAVLASSSVFVEGIATAQPPLNDGTVPVLEAPDPEQLLTDLTEAGGDEGTTLPFPFNRELPFGSNMYGIASQASATGESMLFGNPHFPWEKTERLYLAHLKVGDNTEIMGASLYGLPAVLIGFNEHFAWSHTVSTAYRFTFYELTLNPANPTQYLYNGQFVDMEARDIRIEVLEPDGSIGTRTRTLYSSHYGPMLTFEAAGVPVLNWSSAKAYTLRDANAENDRLLNQFFRWNQANSLEEFIDLHASTLGVPWVNTVATGPGQQAYYGDITVVPNVSDAKASSAQCSSSLSPVFSQLAPGLPILNGADPACQWDTDPDAPAAGIFGPDNLPSLRRDDWVHNCNDSYWATNPAEFLTGFAGIIGDEETPRTLRTRKCMQQVIDRLDGSDGLPGTTGFDLRNLQSVVLDSSLLSEQLARQDVLGAYCASDSLVGTGGPVNIAEACDVLAEWDGTHNLDAQGGHIWREFWRSVAGLSDTSPDKWLTPFDATDPINTPRDLNVANPQIATAFADAVQTIQDAPMALDARIRDIQRSGVHDNGAPVFGGEGFEGSFTIAISRPNDLSDGVYDVNYGNSYIQTVTWRDDGSPRAEGFVTYSQSTDPASPYYRDMTDAYARKHWIRFPFTEQEIRSAQLPVQYDFDDLDELVEIDD</sequence>
<protein>
    <submittedName>
        <fullName evidence="7">Penicillin acylase family protein</fullName>
    </submittedName>
</protein>
<dbReference type="InterPro" id="IPR029055">
    <property type="entry name" value="Ntn_hydrolases_N"/>
</dbReference>
<evidence type="ECO:0000256" key="4">
    <source>
        <dbReference type="ARBA" id="ARBA00022801"/>
    </source>
</evidence>
<dbReference type="PROSITE" id="PS51257">
    <property type="entry name" value="PROKAR_LIPOPROTEIN"/>
    <property type="match status" value="1"/>
</dbReference>
<keyword evidence="8" id="KW-1185">Reference proteome</keyword>
<gene>
    <name evidence="7" type="ORF">U5822_11465</name>
</gene>
<evidence type="ECO:0000256" key="5">
    <source>
        <dbReference type="ARBA" id="ARBA00023145"/>
    </source>
</evidence>
<proteinExistence type="inferred from homology"/>
<dbReference type="Gene3D" id="1.10.439.10">
    <property type="entry name" value="Penicillin Amidohydrolase, domain 1"/>
    <property type="match status" value="1"/>
</dbReference>
<dbReference type="PANTHER" id="PTHR34218">
    <property type="entry name" value="PEPTIDASE S45 PENICILLIN AMIDASE"/>
    <property type="match status" value="1"/>
</dbReference>
<evidence type="ECO:0000256" key="6">
    <source>
        <dbReference type="SAM" id="SignalP"/>
    </source>
</evidence>
<comment type="caution">
    <text evidence="7">The sequence shown here is derived from an EMBL/GenBank/DDBJ whole genome shotgun (WGS) entry which is preliminary data.</text>
</comment>
<name>A0ABU5NZR0_9GAMM</name>
<keyword evidence="4" id="KW-0378">Hydrolase</keyword>
<dbReference type="PANTHER" id="PTHR34218:SF3">
    <property type="entry name" value="ACYL-HOMOSERINE LACTONE ACYLASE PVDQ"/>
    <property type="match status" value="1"/>
</dbReference>